<dbReference type="Pfam" id="PF13386">
    <property type="entry name" value="DsbD_2"/>
    <property type="match status" value="1"/>
</dbReference>
<feature type="transmembrane region" description="Helical" evidence="1">
    <location>
        <begin position="202"/>
        <end position="225"/>
    </location>
</feature>
<dbReference type="KEGG" id="cmic:caldi_22130"/>
<keyword evidence="4" id="KW-1185">Reference proteome</keyword>
<feature type="transmembrane region" description="Helical" evidence="1">
    <location>
        <begin position="163"/>
        <end position="190"/>
    </location>
</feature>
<proteinExistence type="predicted"/>
<evidence type="ECO:0000256" key="1">
    <source>
        <dbReference type="SAM" id="Phobius"/>
    </source>
</evidence>
<organism evidence="3 4">
    <name type="scientific">Caldinitratiruptor microaerophilus</name>
    <dbReference type="NCBI Taxonomy" id="671077"/>
    <lineage>
        <taxon>Bacteria</taxon>
        <taxon>Bacillati</taxon>
        <taxon>Bacillota</taxon>
        <taxon>Clostridia</taxon>
        <taxon>Eubacteriales</taxon>
        <taxon>Symbiobacteriaceae</taxon>
        <taxon>Caldinitratiruptor</taxon>
    </lineage>
</organism>
<gene>
    <name evidence="3" type="ORF">caldi_22130</name>
</gene>
<dbReference type="Proteomes" id="UP001163687">
    <property type="component" value="Chromosome"/>
</dbReference>
<keyword evidence="1" id="KW-0472">Membrane</keyword>
<reference evidence="3" key="1">
    <citation type="submission" date="2022-03" db="EMBL/GenBank/DDBJ databases">
        <title>Complete genome sequence of Caldinitratiruptor microaerophilus.</title>
        <authorList>
            <person name="Mukaiyama R."/>
            <person name="Nishiyama T."/>
            <person name="Ueda K."/>
        </authorList>
    </citation>
    <scope>NUCLEOTIDE SEQUENCE</scope>
    <source>
        <strain evidence="3">JCM 16183</strain>
    </source>
</reference>
<evidence type="ECO:0000259" key="2">
    <source>
        <dbReference type="Pfam" id="PF13386"/>
    </source>
</evidence>
<feature type="domain" description="Urease accessory protein UreH-like transmembrane" evidence="2">
    <location>
        <begin position="41"/>
        <end position="250"/>
    </location>
</feature>
<sequence>MLESLREVSWQWYTALSQVEARLSDPVGLLAMRLNIPILSAFLFGVLGSLAPCQMSANAGAIAYLSSRAGGGRRVLWSTAWSYVLGKVAVYTLLGSAAILLGLRLPTAAMAVLRKLFGPFMVLFGLHLLGLVRLRFTAGGRLAERFDAWFAATGRDRGAAGSFALGATYSLAFCPTMALVFFGLLVPLGLRTPGGIALPPVFAVGTALPLLVFAAFVALGMGLVSDWHRRVRAWDRWLRVGAGVVFLLFGLNDTILYWFL</sequence>
<dbReference type="RefSeq" id="WP_264841800.1">
    <property type="nucleotide sequence ID" value="NZ_AP025628.1"/>
</dbReference>
<dbReference type="PANTHER" id="PTHR31272">
    <property type="entry name" value="CYTOCHROME C-TYPE BIOGENESIS PROTEIN HI_1454-RELATED"/>
    <property type="match status" value="1"/>
</dbReference>
<protein>
    <recommendedName>
        <fullName evidence="2">Urease accessory protein UreH-like transmembrane domain-containing protein</fullName>
    </recommendedName>
</protein>
<keyword evidence="1" id="KW-1133">Transmembrane helix</keyword>
<dbReference type="InterPro" id="IPR039447">
    <property type="entry name" value="UreH-like_TM_dom"/>
</dbReference>
<feature type="transmembrane region" description="Helical" evidence="1">
    <location>
        <begin position="237"/>
        <end position="259"/>
    </location>
</feature>
<feature type="transmembrane region" description="Helical" evidence="1">
    <location>
        <begin position="38"/>
        <end position="64"/>
    </location>
</feature>
<dbReference type="EMBL" id="AP025628">
    <property type="protein sequence ID" value="BDG61123.1"/>
    <property type="molecule type" value="Genomic_DNA"/>
</dbReference>
<feature type="transmembrane region" description="Helical" evidence="1">
    <location>
        <begin position="84"/>
        <end position="105"/>
    </location>
</feature>
<evidence type="ECO:0000313" key="3">
    <source>
        <dbReference type="EMBL" id="BDG61123.1"/>
    </source>
</evidence>
<evidence type="ECO:0000313" key="4">
    <source>
        <dbReference type="Proteomes" id="UP001163687"/>
    </source>
</evidence>
<dbReference type="InterPro" id="IPR051790">
    <property type="entry name" value="Cytochrome_c-biogenesis_DsbD"/>
</dbReference>
<dbReference type="AlphaFoldDB" id="A0AA35CMJ6"/>
<keyword evidence="1" id="KW-0812">Transmembrane</keyword>
<name>A0AA35CMJ6_9FIRM</name>
<dbReference type="PANTHER" id="PTHR31272:SF4">
    <property type="entry name" value="CYTOCHROME C-TYPE BIOGENESIS PROTEIN HI_1454-RELATED"/>
    <property type="match status" value="1"/>
</dbReference>
<feature type="transmembrane region" description="Helical" evidence="1">
    <location>
        <begin position="117"/>
        <end position="136"/>
    </location>
</feature>
<accession>A0AA35CMJ6</accession>